<dbReference type="Pfam" id="PF00400">
    <property type="entry name" value="WD40"/>
    <property type="match status" value="1"/>
</dbReference>
<gene>
    <name evidence="1" type="ORF">ADUPG1_009783</name>
</gene>
<dbReference type="PANTHER" id="PTHR19869:SF1">
    <property type="entry name" value="WD REPEAT-CONTAINING PROTEIN 31"/>
    <property type="match status" value="1"/>
</dbReference>
<dbReference type="InterPro" id="IPR036322">
    <property type="entry name" value="WD40_repeat_dom_sf"/>
</dbReference>
<dbReference type="InterPro" id="IPR040066">
    <property type="entry name" value="WDR31"/>
</dbReference>
<dbReference type="InterPro" id="IPR015943">
    <property type="entry name" value="WD40/YVTN_repeat-like_dom_sf"/>
</dbReference>
<dbReference type="SUPFAM" id="SSF50978">
    <property type="entry name" value="WD40 repeat-like"/>
    <property type="match status" value="1"/>
</dbReference>
<keyword evidence="2" id="KW-1185">Reference proteome</keyword>
<name>A0ABQ5KWS0_9EUKA</name>
<dbReference type="InterPro" id="IPR001680">
    <property type="entry name" value="WD40_rpt"/>
</dbReference>
<dbReference type="Gene3D" id="2.130.10.10">
    <property type="entry name" value="YVTN repeat-like/Quinoprotein amine dehydrogenase"/>
    <property type="match status" value="1"/>
</dbReference>
<organism evidence="1 2">
    <name type="scientific">Aduncisulcus paluster</name>
    <dbReference type="NCBI Taxonomy" id="2918883"/>
    <lineage>
        <taxon>Eukaryota</taxon>
        <taxon>Metamonada</taxon>
        <taxon>Carpediemonas-like organisms</taxon>
        <taxon>Aduncisulcus</taxon>
    </lineage>
</organism>
<sequence length="372" mass="40330">MGVCGSKTTIYVSEGEKVVSGGNLAHISDVDINEEYLYSIDGFLSVCPLASSEKFALLDIDGVIYIIDRPFERKDDSKTEISPRTTSQCPIIDSVSDLPLSNVITSHLSDYICLGGSEGDISLCKIDDSMDSSSFISSPVSTLSHHTLGVSDLISLSETQLFSSSRDCTVCLWDVEKSEAIQYSYISRNVGKKVLQINEHLVLQAGEDLNVKLWDIRDLRTPVYVSSPSLHICSSLSLSSTNRLQPYVGRAGCGNDGGLVLMLRPPPPPLLLLPTLVKMHEWDTEQEDGVLCVGTIGQSPVTVHGDGVVLWNVKERSGRGRSSRSTEDGSDDESIFGVSQAWHVPIDKQVCSACVSDDIVICACMDGTIYSV</sequence>
<reference evidence="1" key="1">
    <citation type="submission" date="2022-03" db="EMBL/GenBank/DDBJ databases">
        <title>Draft genome sequence of Aduncisulcus paluster, a free-living microaerophilic Fornicata.</title>
        <authorList>
            <person name="Yuyama I."/>
            <person name="Kume K."/>
            <person name="Tamura T."/>
            <person name="Inagaki Y."/>
            <person name="Hashimoto T."/>
        </authorList>
    </citation>
    <scope>NUCLEOTIDE SEQUENCE</scope>
    <source>
        <strain evidence="1">NY0171</strain>
    </source>
</reference>
<protein>
    <submittedName>
        <fullName evidence="1">WD repeat-containing protein 31 like protein</fullName>
    </submittedName>
</protein>
<dbReference type="PANTHER" id="PTHR19869">
    <property type="entry name" value="SPERMATID WD-REPEAT PROTEIN"/>
    <property type="match status" value="1"/>
</dbReference>
<dbReference type="EMBL" id="BQXS01011329">
    <property type="protein sequence ID" value="GKT36900.1"/>
    <property type="molecule type" value="Genomic_DNA"/>
</dbReference>
<accession>A0ABQ5KWS0</accession>
<comment type="caution">
    <text evidence="1">The sequence shown here is derived from an EMBL/GenBank/DDBJ whole genome shotgun (WGS) entry which is preliminary data.</text>
</comment>
<proteinExistence type="predicted"/>
<evidence type="ECO:0000313" key="2">
    <source>
        <dbReference type="Proteomes" id="UP001057375"/>
    </source>
</evidence>
<dbReference type="Proteomes" id="UP001057375">
    <property type="component" value="Unassembled WGS sequence"/>
</dbReference>
<dbReference type="SMART" id="SM00320">
    <property type="entry name" value="WD40"/>
    <property type="match status" value="1"/>
</dbReference>
<evidence type="ECO:0000313" key="1">
    <source>
        <dbReference type="EMBL" id="GKT36900.1"/>
    </source>
</evidence>